<dbReference type="PANTHER" id="PTHR31609:SF1">
    <property type="entry name" value="CARBOHYDRATE DEACETYLASE"/>
    <property type="match status" value="1"/>
</dbReference>
<proteinExistence type="predicted"/>
<dbReference type="SUPFAM" id="SSF88713">
    <property type="entry name" value="Glycoside hydrolase/deacetylase"/>
    <property type="match status" value="1"/>
</dbReference>
<dbReference type="GO" id="GO:0005975">
    <property type="term" value="P:carbohydrate metabolic process"/>
    <property type="evidence" value="ECO:0007669"/>
    <property type="project" value="InterPro"/>
</dbReference>
<dbReference type="Pfam" id="PF04794">
    <property type="entry name" value="YdjC"/>
    <property type="match status" value="1"/>
</dbReference>
<protein>
    <recommendedName>
        <fullName evidence="8">ChbG/HpnK family deacetylase</fullName>
    </recommendedName>
</protein>
<evidence type="ECO:0000256" key="2">
    <source>
        <dbReference type="ARBA" id="ARBA00022723"/>
    </source>
</evidence>
<comment type="cofactor">
    <cofactor evidence="1">
        <name>Mg(2+)</name>
        <dbReference type="ChEBI" id="CHEBI:18420"/>
    </cofactor>
</comment>
<keyword evidence="3" id="KW-0378">Hydrolase</keyword>
<evidence type="ECO:0000256" key="4">
    <source>
        <dbReference type="ARBA" id="ARBA00022842"/>
    </source>
</evidence>
<gene>
    <name evidence="6" type="ORF">HALOF300_02203</name>
</gene>
<dbReference type="GO" id="GO:0019213">
    <property type="term" value="F:deacetylase activity"/>
    <property type="evidence" value="ECO:0007669"/>
    <property type="project" value="TreeGrafter"/>
</dbReference>
<dbReference type="RefSeq" id="WP_156740987.1">
    <property type="nucleotide sequence ID" value="NZ_CACRYJ010000030.1"/>
</dbReference>
<dbReference type="AlphaFoldDB" id="A0A7M4DJ96"/>
<evidence type="ECO:0000256" key="5">
    <source>
        <dbReference type="ARBA" id="ARBA00023277"/>
    </source>
</evidence>
<dbReference type="InterPro" id="IPR006879">
    <property type="entry name" value="YdjC-like"/>
</dbReference>
<dbReference type="InterPro" id="IPR011330">
    <property type="entry name" value="Glyco_hydro/deAcase_b/a-brl"/>
</dbReference>
<dbReference type="GO" id="GO:0046872">
    <property type="term" value="F:metal ion binding"/>
    <property type="evidence" value="ECO:0007669"/>
    <property type="project" value="UniProtKB-KW"/>
</dbReference>
<keyword evidence="5" id="KW-0119">Carbohydrate metabolism</keyword>
<dbReference type="EMBL" id="CACRYJ010000030">
    <property type="protein sequence ID" value="VZO37098.1"/>
    <property type="molecule type" value="Genomic_DNA"/>
</dbReference>
<evidence type="ECO:0008006" key="8">
    <source>
        <dbReference type="Google" id="ProtNLM"/>
    </source>
</evidence>
<dbReference type="PANTHER" id="PTHR31609">
    <property type="entry name" value="YDJC DEACETYLASE FAMILY MEMBER"/>
    <property type="match status" value="1"/>
</dbReference>
<keyword evidence="2" id="KW-0479">Metal-binding</keyword>
<evidence type="ECO:0000256" key="3">
    <source>
        <dbReference type="ARBA" id="ARBA00022801"/>
    </source>
</evidence>
<sequence>MTTSVIVTADDLGLSPAVNRAVAALAGAGAVTATSLLVGRPHAEAALELDLPIAVGLHVEFDPTLLATASHDEIEAAIEDQVAWMRARGAVPTHLDLHTAALYGLGPEATRPGGVLVEAIAVAARHRLPLRLPRRAPDSAGVGEAHRLAVALADDSGVRLPETICTDPRPTAAIDGPDDTARYYADLVATLPAGVSEIFLHPADVATDGLGAKRVWEYQLLRSRVLLTVLTDTGVTTTDWARI</sequence>
<dbReference type="GO" id="GO:0016787">
    <property type="term" value="F:hydrolase activity"/>
    <property type="evidence" value="ECO:0007669"/>
    <property type="project" value="UniProtKB-KW"/>
</dbReference>
<dbReference type="Proteomes" id="UP000419743">
    <property type="component" value="Unassembled WGS sequence"/>
</dbReference>
<evidence type="ECO:0000256" key="1">
    <source>
        <dbReference type="ARBA" id="ARBA00001946"/>
    </source>
</evidence>
<keyword evidence="7" id="KW-1185">Reference proteome</keyword>
<accession>A0A7M4DJ96</accession>
<reference evidence="6 7" key="1">
    <citation type="submission" date="2019-11" db="EMBL/GenBank/DDBJ databases">
        <authorList>
            <person name="Criscuolo A."/>
        </authorList>
    </citation>
    <scope>NUCLEOTIDE SEQUENCE [LARGE SCALE GENOMIC DNA]</scope>
    <source>
        <strain evidence="6">CIP111667</strain>
    </source>
</reference>
<evidence type="ECO:0000313" key="6">
    <source>
        <dbReference type="EMBL" id="VZO37098.1"/>
    </source>
</evidence>
<organism evidence="6 7">
    <name type="scientific">Occultella aeris</name>
    <dbReference type="NCBI Taxonomy" id="2761496"/>
    <lineage>
        <taxon>Bacteria</taxon>
        <taxon>Bacillati</taxon>
        <taxon>Actinomycetota</taxon>
        <taxon>Actinomycetes</taxon>
        <taxon>Micrococcales</taxon>
        <taxon>Ruaniaceae</taxon>
        <taxon>Occultella</taxon>
    </lineage>
</organism>
<comment type="caution">
    <text evidence="6">The sequence shown here is derived from an EMBL/GenBank/DDBJ whole genome shotgun (WGS) entry which is preliminary data.</text>
</comment>
<evidence type="ECO:0000313" key="7">
    <source>
        <dbReference type="Proteomes" id="UP000419743"/>
    </source>
</evidence>
<keyword evidence="4" id="KW-0460">Magnesium</keyword>
<name>A0A7M4DJ96_9MICO</name>
<dbReference type="Gene3D" id="3.20.20.370">
    <property type="entry name" value="Glycoside hydrolase/deacetylase"/>
    <property type="match status" value="1"/>
</dbReference>